<dbReference type="Proteomes" id="UP000887580">
    <property type="component" value="Unplaced"/>
</dbReference>
<dbReference type="WBParaSite" id="PS1159_v2.g10924.t1">
    <property type="protein sequence ID" value="PS1159_v2.g10924.t1"/>
    <property type="gene ID" value="PS1159_v2.g10924"/>
</dbReference>
<name>A0AC35EUL8_9BILA</name>
<protein>
    <submittedName>
        <fullName evidence="2">Glutathione S-transferase</fullName>
    </submittedName>
</protein>
<organism evidence="1 2">
    <name type="scientific">Panagrolaimus sp. PS1159</name>
    <dbReference type="NCBI Taxonomy" id="55785"/>
    <lineage>
        <taxon>Eukaryota</taxon>
        <taxon>Metazoa</taxon>
        <taxon>Ecdysozoa</taxon>
        <taxon>Nematoda</taxon>
        <taxon>Chromadorea</taxon>
        <taxon>Rhabditida</taxon>
        <taxon>Tylenchina</taxon>
        <taxon>Panagrolaimomorpha</taxon>
        <taxon>Panagrolaimoidea</taxon>
        <taxon>Panagrolaimidae</taxon>
        <taxon>Panagrolaimus</taxon>
    </lineage>
</organism>
<evidence type="ECO:0000313" key="1">
    <source>
        <dbReference type="Proteomes" id="UP000887580"/>
    </source>
</evidence>
<accession>A0AC35EUL8</accession>
<evidence type="ECO:0000313" key="2">
    <source>
        <dbReference type="WBParaSite" id="PS1159_v2.g10924.t1"/>
    </source>
</evidence>
<proteinExistence type="predicted"/>
<sequence>MSDKFELVSLAGRGRAELIRMLLIASDTSFIDHRITLSQWREYRRKEFLPDDTKLPLLRINGKKTVVGSRDICKLIAEQTGFYGDSKSEGHEIDQIISDIEYLQQNLTPVIRAALSKNFLQKKEVWNEYKERSLQPILERLTARLENKTFFVGNKISLADFAVAEIISRFANCFESNFIHSYPILKSHMSFIERLPALQRYVSDRPSSSY</sequence>
<reference evidence="2" key="1">
    <citation type="submission" date="2022-11" db="UniProtKB">
        <authorList>
            <consortium name="WormBaseParasite"/>
        </authorList>
    </citation>
    <scope>IDENTIFICATION</scope>
</reference>